<dbReference type="GO" id="GO:0022857">
    <property type="term" value="F:transmembrane transporter activity"/>
    <property type="evidence" value="ECO:0007669"/>
    <property type="project" value="TreeGrafter"/>
</dbReference>
<evidence type="ECO:0000256" key="1">
    <source>
        <dbReference type="ARBA" id="ARBA00004141"/>
    </source>
</evidence>
<evidence type="ECO:0000256" key="2">
    <source>
        <dbReference type="ARBA" id="ARBA00022692"/>
    </source>
</evidence>
<accession>A0AA39QRL2</accession>
<feature type="transmembrane region" description="Helical" evidence="5">
    <location>
        <begin position="176"/>
        <end position="196"/>
    </location>
</feature>
<reference evidence="6" key="1">
    <citation type="submission" date="2023-03" db="EMBL/GenBank/DDBJ databases">
        <title>Complete genome of Cladonia borealis.</title>
        <authorList>
            <person name="Park H."/>
        </authorList>
    </citation>
    <scope>NUCLEOTIDE SEQUENCE</scope>
    <source>
        <strain evidence="6">ANT050790</strain>
    </source>
</reference>
<dbReference type="InterPro" id="IPR036259">
    <property type="entry name" value="MFS_trans_sf"/>
</dbReference>
<gene>
    <name evidence="6" type="ORF">JMJ35_010174</name>
</gene>
<keyword evidence="3 5" id="KW-1133">Transmembrane helix</keyword>
<evidence type="ECO:0000256" key="3">
    <source>
        <dbReference type="ARBA" id="ARBA00022989"/>
    </source>
</evidence>
<name>A0AA39QRL2_9LECA</name>
<feature type="transmembrane region" description="Helical" evidence="5">
    <location>
        <begin position="484"/>
        <end position="507"/>
    </location>
</feature>
<dbReference type="PANTHER" id="PTHR23507:SF1">
    <property type="entry name" value="FI18259P1-RELATED"/>
    <property type="match status" value="1"/>
</dbReference>
<feature type="transmembrane region" description="Helical" evidence="5">
    <location>
        <begin position="341"/>
        <end position="360"/>
    </location>
</feature>
<dbReference type="SUPFAM" id="SSF103473">
    <property type="entry name" value="MFS general substrate transporter"/>
    <property type="match status" value="1"/>
</dbReference>
<feature type="transmembrane region" description="Helical" evidence="5">
    <location>
        <begin position="406"/>
        <end position="427"/>
    </location>
</feature>
<organism evidence="6 7">
    <name type="scientific">Cladonia borealis</name>
    <dbReference type="NCBI Taxonomy" id="184061"/>
    <lineage>
        <taxon>Eukaryota</taxon>
        <taxon>Fungi</taxon>
        <taxon>Dikarya</taxon>
        <taxon>Ascomycota</taxon>
        <taxon>Pezizomycotina</taxon>
        <taxon>Lecanoromycetes</taxon>
        <taxon>OSLEUM clade</taxon>
        <taxon>Lecanoromycetidae</taxon>
        <taxon>Lecanorales</taxon>
        <taxon>Lecanorineae</taxon>
        <taxon>Cladoniaceae</taxon>
        <taxon>Cladonia</taxon>
    </lineage>
</organism>
<evidence type="ECO:0000313" key="6">
    <source>
        <dbReference type="EMBL" id="KAK0507136.1"/>
    </source>
</evidence>
<dbReference type="AlphaFoldDB" id="A0AA39QRL2"/>
<comment type="caution">
    <text evidence="6">The sequence shown here is derived from an EMBL/GenBank/DDBJ whole genome shotgun (WGS) entry which is preliminary data.</text>
</comment>
<evidence type="ECO:0000313" key="7">
    <source>
        <dbReference type="Proteomes" id="UP001166286"/>
    </source>
</evidence>
<evidence type="ECO:0008006" key="8">
    <source>
        <dbReference type="Google" id="ProtNLM"/>
    </source>
</evidence>
<evidence type="ECO:0000256" key="4">
    <source>
        <dbReference type="ARBA" id="ARBA00023136"/>
    </source>
</evidence>
<sequence length="508" mass="54664">MLPSIPSTQQTAYICALLKALATLSSAILATPRLRLLESNVCRSHYQTFNSTAINLSTNNVPESLCKIEPVQADLASLLGWDSFFQNLPILIVGVAYSILSERIDRKLLLFINLSSYTFAQLYFYSICFFYNTFNLRLIWATSVFDLIGGGKIVFDTITLAIIAEAVPASSLSTTLYYLTAILTALRMLGVSGGSYLLGTGIWLAIALGFAIWICTLPTALLLPGGKYHRIAQVEEVEEEEEEEDEDEEASCHPEDTAILMRTQKASSMPVSPASMPDSCSSAFHSIVTPQKIFRILPESLLSLRPYAFPLCIFLTHELAMGIRDIAEQWMSTRYRTPLRHIGYILAGQTLFSAVILGLLPTVGSTLSKATGIVDRDKDLFVVKASIGLSASGAVLIALAPSIPFLLCGLAVFASAVGFHDAMIAVVSRGLSDANPGSSGSCNGTIPIARLYMSISIIEVVGNMANGPLWAGVYGLALKTGTQIGMAIPFLITGMSFGGVGALVWSLK</sequence>
<dbReference type="EMBL" id="JAFEKC020000024">
    <property type="protein sequence ID" value="KAK0507136.1"/>
    <property type="molecule type" value="Genomic_DNA"/>
</dbReference>
<keyword evidence="7" id="KW-1185">Reference proteome</keyword>
<comment type="subcellular location">
    <subcellularLocation>
        <location evidence="1">Membrane</location>
        <topology evidence="1">Multi-pass membrane protein</topology>
    </subcellularLocation>
</comment>
<dbReference type="GO" id="GO:0016020">
    <property type="term" value="C:membrane"/>
    <property type="evidence" value="ECO:0007669"/>
    <property type="project" value="UniProtKB-SubCell"/>
</dbReference>
<keyword evidence="4 5" id="KW-0472">Membrane</keyword>
<feature type="transmembrane region" description="Helical" evidence="5">
    <location>
        <begin position="202"/>
        <end position="223"/>
    </location>
</feature>
<feature type="transmembrane region" description="Helical" evidence="5">
    <location>
        <begin position="84"/>
        <end position="101"/>
    </location>
</feature>
<proteinExistence type="predicted"/>
<feature type="transmembrane region" description="Helical" evidence="5">
    <location>
        <begin position="138"/>
        <end position="164"/>
    </location>
</feature>
<protein>
    <recommendedName>
        <fullName evidence="8">MFS transporter</fullName>
    </recommendedName>
</protein>
<feature type="transmembrane region" description="Helical" evidence="5">
    <location>
        <begin position="108"/>
        <end position="132"/>
    </location>
</feature>
<evidence type="ECO:0000256" key="5">
    <source>
        <dbReference type="SAM" id="Phobius"/>
    </source>
</evidence>
<dbReference type="PANTHER" id="PTHR23507">
    <property type="entry name" value="ZGC:174356"/>
    <property type="match status" value="1"/>
</dbReference>
<feature type="transmembrane region" description="Helical" evidence="5">
    <location>
        <begin position="12"/>
        <end position="30"/>
    </location>
</feature>
<dbReference type="Proteomes" id="UP001166286">
    <property type="component" value="Unassembled WGS sequence"/>
</dbReference>
<keyword evidence="2 5" id="KW-0812">Transmembrane</keyword>